<feature type="compositionally biased region" description="Polar residues" evidence="3">
    <location>
        <begin position="81"/>
        <end position="92"/>
    </location>
</feature>
<evidence type="ECO:0000313" key="6">
    <source>
        <dbReference type="Proteomes" id="UP001529514"/>
    </source>
</evidence>
<keyword evidence="6" id="KW-1185">Reference proteome</keyword>
<proteinExistence type="predicted"/>
<dbReference type="NCBIfam" id="TIGR01554">
    <property type="entry name" value="major_cap_HK97"/>
    <property type="match status" value="1"/>
</dbReference>
<dbReference type="Gene3D" id="3.30.2320.10">
    <property type="entry name" value="hypothetical protein PF0899 domain"/>
    <property type="match status" value="1"/>
</dbReference>
<feature type="domain" description="Phage capsid-like C-terminal" evidence="4">
    <location>
        <begin position="114"/>
        <end position="389"/>
    </location>
</feature>
<dbReference type="InterPro" id="IPR054612">
    <property type="entry name" value="Phage_capsid-like_C"/>
</dbReference>
<dbReference type="InterPro" id="IPR024455">
    <property type="entry name" value="Phage_capsid"/>
</dbReference>
<evidence type="ECO:0000313" key="5">
    <source>
        <dbReference type="EMBL" id="BET95412.1"/>
    </source>
</evidence>
<accession>A0ABN7C0U3</accession>
<dbReference type="SUPFAM" id="SSF56563">
    <property type="entry name" value="Major capsid protein gp5"/>
    <property type="match status" value="1"/>
</dbReference>
<evidence type="ECO:0000256" key="2">
    <source>
        <dbReference type="SAM" id="Coils"/>
    </source>
</evidence>
<feature type="coiled-coil region" evidence="2">
    <location>
        <begin position="16"/>
        <end position="72"/>
    </location>
</feature>
<reference evidence="5 6" key="1">
    <citation type="submission" date="2023-10" db="EMBL/GenBank/DDBJ databases">
        <title>Xenorhabdus taiwanensis sp. nov., a symbiotic bacterium associated with the entomopathogenic nematode Steinernema taiwanensis.</title>
        <authorList>
            <person name="Tseng C.T."/>
            <person name="Shu H.Y."/>
            <person name="Chen M.H."/>
            <person name="Fang Y.J."/>
            <person name="Wu T.L."/>
            <person name="Lin Y.C."/>
            <person name="Huang C.J."/>
        </authorList>
    </citation>
    <scope>NUCLEOTIDE SEQUENCE [LARGE SCALE GENOMIC DNA]</scope>
    <source>
        <strain evidence="5 6">TCT-1</strain>
    </source>
</reference>
<evidence type="ECO:0000256" key="1">
    <source>
        <dbReference type="ARBA" id="ARBA00004328"/>
    </source>
</evidence>
<dbReference type="EMBL" id="AP028978">
    <property type="protein sequence ID" value="BET95412.1"/>
    <property type="molecule type" value="Genomic_DNA"/>
</dbReference>
<feature type="region of interest" description="Disordered" evidence="3">
    <location>
        <begin position="73"/>
        <end position="92"/>
    </location>
</feature>
<gene>
    <name evidence="5" type="ORF">TCT1_03330</name>
</gene>
<dbReference type="Pfam" id="PF05065">
    <property type="entry name" value="Phage_capsid"/>
    <property type="match status" value="1"/>
</dbReference>
<sequence>MFKAYKNQPQNTMKKLLELRQQKAALTKQMRTLLTKAETEKRSLTAEEAKQFDELRSQSDSLNAEIARYEALSDEERHQAKTQPTSDKLNNNGLRHYILTGETRSLSTGVPADGGYTVIPELNKQIMQQLADESVMRQICTIKTTRSNEYKQLVSVGGAAVAHGEEGKARGETATPKMEEVSIKLFPIYAYPKTTQEIIDFSDVDILGWLTSEIADTFVDTEETDLVSGDGSKKAKGFLSYPRDTQADKVRAFGTLQKREVTNLEADSLIDLKFLLKNKYRKNAVWVMNSTTAAKVQKLKNGNGDYIWRERLQAGDPDMLLGLPVHYLEFMPDNIIALGDFKRGYFIVDHQTGIRTRPDNITEPGFYKVHTDKYLGGGLVDSNAIKVLEIKAS</sequence>
<dbReference type="Proteomes" id="UP001529514">
    <property type="component" value="Chromosome"/>
</dbReference>
<evidence type="ECO:0000259" key="4">
    <source>
        <dbReference type="Pfam" id="PF05065"/>
    </source>
</evidence>
<comment type="subcellular location">
    <subcellularLocation>
        <location evidence="1">Virion</location>
    </subcellularLocation>
</comment>
<evidence type="ECO:0000256" key="3">
    <source>
        <dbReference type="SAM" id="MobiDB-lite"/>
    </source>
</evidence>
<organism evidence="5 6">
    <name type="scientific">Xenorhabdus taiwanensis</name>
    <dbReference type="NCBI Taxonomy" id="3085177"/>
    <lineage>
        <taxon>Bacteria</taxon>
        <taxon>Pseudomonadati</taxon>
        <taxon>Pseudomonadota</taxon>
        <taxon>Gammaproteobacteria</taxon>
        <taxon>Enterobacterales</taxon>
        <taxon>Morganellaceae</taxon>
        <taxon>Xenorhabdus</taxon>
    </lineage>
</organism>
<keyword evidence="2" id="KW-0175">Coiled coil</keyword>
<protein>
    <submittedName>
        <fullName evidence="5">Phage major capsid protein</fullName>
    </submittedName>
</protein>
<name>A0ABN7C0U3_9GAMM</name>